<dbReference type="Pfam" id="PF00561">
    <property type="entry name" value="Abhydrolase_1"/>
    <property type="match status" value="1"/>
</dbReference>
<evidence type="ECO:0000313" key="3">
    <source>
        <dbReference type="EMBL" id="MDT0581829.1"/>
    </source>
</evidence>
<protein>
    <submittedName>
        <fullName evidence="3">Alpha/beta hydrolase</fullName>
    </submittedName>
</protein>
<dbReference type="Gene3D" id="3.40.50.1820">
    <property type="entry name" value="alpha/beta hydrolase"/>
    <property type="match status" value="1"/>
</dbReference>
<dbReference type="SUPFAM" id="SSF53474">
    <property type="entry name" value="alpha/beta-Hydrolases"/>
    <property type="match status" value="1"/>
</dbReference>
<name>A0AAW8QYH4_9ALTE</name>
<dbReference type="InterPro" id="IPR029058">
    <property type="entry name" value="AB_hydrolase_fold"/>
</dbReference>
<reference evidence="3 4" key="1">
    <citation type="submission" date="2023-09" db="EMBL/GenBank/DDBJ databases">
        <authorList>
            <person name="Rey-Velasco X."/>
        </authorList>
    </citation>
    <scope>NUCLEOTIDE SEQUENCE [LARGE SCALE GENOMIC DNA]</scope>
    <source>
        <strain evidence="3 4">W409</strain>
    </source>
</reference>
<gene>
    <name evidence="3" type="ORF">RM544_04695</name>
</gene>
<dbReference type="Proteomes" id="UP001249020">
    <property type="component" value="Unassembled WGS sequence"/>
</dbReference>
<dbReference type="RefSeq" id="WP_311360602.1">
    <property type="nucleotide sequence ID" value="NZ_JAVRIE010000001.1"/>
</dbReference>
<keyword evidence="1 3" id="KW-0378">Hydrolase</keyword>
<accession>A0AAW8QYH4</accession>
<dbReference type="PANTHER" id="PTHR46118:SF4">
    <property type="entry name" value="PROTEIN ABHD11"/>
    <property type="match status" value="1"/>
</dbReference>
<evidence type="ECO:0000313" key="4">
    <source>
        <dbReference type="Proteomes" id="UP001249020"/>
    </source>
</evidence>
<comment type="caution">
    <text evidence="3">The sequence shown here is derived from an EMBL/GenBank/DDBJ whole genome shotgun (WGS) entry which is preliminary data.</text>
</comment>
<evidence type="ECO:0000256" key="1">
    <source>
        <dbReference type="ARBA" id="ARBA00022801"/>
    </source>
</evidence>
<dbReference type="EMBL" id="JAVRIE010000001">
    <property type="protein sequence ID" value="MDT0581829.1"/>
    <property type="molecule type" value="Genomic_DNA"/>
</dbReference>
<organism evidence="3 4">
    <name type="scientific">Brumicola blandensis</name>
    <dbReference type="NCBI Taxonomy" id="3075611"/>
    <lineage>
        <taxon>Bacteria</taxon>
        <taxon>Pseudomonadati</taxon>
        <taxon>Pseudomonadota</taxon>
        <taxon>Gammaproteobacteria</taxon>
        <taxon>Alteromonadales</taxon>
        <taxon>Alteromonadaceae</taxon>
        <taxon>Brumicola</taxon>
    </lineage>
</organism>
<proteinExistence type="predicted"/>
<evidence type="ECO:0000259" key="2">
    <source>
        <dbReference type="Pfam" id="PF00561"/>
    </source>
</evidence>
<keyword evidence="4" id="KW-1185">Reference proteome</keyword>
<dbReference type="InterPro" id="IPR000073">
    <property type="entry name" value="AB_hydrolase_1"/>
</dbReference>
<feature type="domain" description="AB hydrolase-1" evidence="2">
    <location>
        <begin position="77"/>
        <end position="199"/>
    </location>
</feature>
<dbReference type="GO" id="GO:0016787">
    <property type="term" value="F:hydrolase activity"/>
    <property type="evidence" value="ECO:0007669"/>
    <property type="project" value="UniProtKB-KW"/>
</dbReference>
<dbReference type="AlphaFoldDB" id="A0AAW8QYH4"/>
<dbReference type="PANTHER" id="PTHR46118">
    <property type="entry name" value="PROTEIN ABHD11"/>
    <property type="match status" value="1"/>
</dbReference>
<sequence>MTRFLNTSKAMLNNIKTSKLNPSSAIWQQFAIVMVLLGVVLPAVLQAKTKVTQAEQLTTDMGTFSVVNQASELHKQAIIFIPGLMSNPSVYSGIKEQFEEQFDVHLVAIKGFAGTPQDSEFSFEQLLLDLRAYIALKKLDKPHIVGHSMGGLIGLSMAAEHEELIGKVVSIDGLPFIGPIFTRSNDTVVDHMEPQAQAMKAMFQAMQPEQLAAQTKRGIFIQAKSADDQAHIVEMAKKSDPITAGTALYEVMLKDVRKPLQTSKTRMLLLGASGAFTQDAQHQSVQDLYEQQFENVKNATVIMNTQARHFIMFDQPAWLVTQISSFLEE</sequence>